<organism evidence="2 3">
    <name type="scientific">Agromyces terreus</name>
    <dbReference type="NCBI Taxonomy" id="424795"/>
    <lineage>
        <taxon>Bacteria</taxon>
        <taxon>Bacillati</taxon>
        <taxon>Actinomycetota</taxon>
        <taxon>Actinomycetes</taxon>
        <taxon>Micrococcales</taxon>
        <taxon>Microbacteriaceae</taxon>
        <taxon>Agromyces</taxon>
    </lineage>
</organism>
<accession>A0A9X2H2Q1</accession>
<dbReference type="AlphaFoldDB" id="A0A9X2H2Q1"/>
<evidence type="ECO:0000313" key="2">
    <source>
        <dbReference type="EMBL" id="MCP2371863.1"/>
    </source>
</evidence>
<protein>
    <submittedName>
        <fullName evidence="2">Uncharacterized protein</fullName>
    </submittedName>
</protein>
<proteinExistence type="predicted"/>
<dbReference type="RefSeq" id="WP_156997983.1">
    <property type="nucleotide sequence ID" value="NZ_BAAANU010000040.1"/>
</dbReference>
<evidence type="ECO:0000256" key="1">
    <source>
        <dbReference type="SAM" id="Phobius"/>
    </source>
</evidence>
<name>A0A9X2H2Q1_9MICO</name>
<dbReference type="EMBL" id="JAMZDY010000001">
    <property type="protein sequence ID" value="MCP2371863.1"/>
    <property type="molecule type" value="Genomic_DNA"/>
</dbReference>
<keyword evidence="1" id="KW-0472">Membrane</keyword>
<evidence type="ECO:0000313" key="3">
    <source>
        <dbReference type="Proteomes" id="UP001139722"/>
    </source>
</evidence>
<dbReference type="Proteomes" id="UP001139722">
    <property type="component" value="Unassembled WGS sequence"/>
</dbReference>
<sequence>MTASSAPHRRRPVFTIVAAAAAAAATAVLLSGCFFIPLADNRSPFDDPFGPSFDDVRSHHAELQAALDEAVPAEWKTTVSTASDNCEGACNLRLGVSIDPTAALGQEVFDAGDAAAQAEWEEGERIRVPLPADVLATIVRTAAPIAADAHLSFDLEPGWSEEPVPNPAGVELFAVTDMAAAVAEVTGLTEDYSGDDQFRLANGTLSVATSSGSADAVLARLP</sequence>
<reference evidence="2" key="1">
    <citation type="submission" date="2022-06" db="EMBL/GenBank/DDBJ databases">
        <title>Sequencing the genomes of 1000 actinobacteria strains.</title>
        <authorList>
            <person name="Klenk H.-P."/>
        </authorList>
    </citation>
    <scope>NUCLEOTIDE SEQUENCE</scope>
    <source>
        <strain evidence="2">DSM 22016</strain>
    </source>
</reference>
<dbReference type="OrthoDB" id="5065603at2"/>
<comment type="caution">
    <text evidence="2">The sequence shown here is derived from an EMBL/GenBank/DDBJ whole genome shotgun (WGS) entry which is preliminary data.</text>
</comment>
<gene>
    <name evidence="2" type="ORF">BJ978_002539</name>
</gene>
<keyword evidence="1" id="KW-0812">Transmembrane</keyword>
<feature type="transmembrane region" description="Helical" evidence="1">
    <location>
        <begin position="12"/>
        <end position="38"/>
    </location>
</feature>
<keyword evidence="1" id="KW-1133">Transmembrane helix</keyword>
<keyword evidence="3" id="KW-1185">Reference proteome</keyword>